<gene>
    <name evidence="4" type="ORF">CKM354_001135600</name>
</gene>
<evidence type="ECO:0000256" key="1">
    <source>
        <dbReference type="SAM" id="MobiDB-lite"/>
    </source>
</evidence>
<proteinExistence type="predicted"/>
<dbReference type="Gene3D" id="3.40.50.300">
    <property type="entry name" value="P-loop containing nucleotide triphosphate hydrolases"/>
    <property type="match status" value="1"/>
</dbReference>
<sequence length="941" mass="106765">MTTAGSSIAFGDANSGLQVGQSFAPISAEFHLAPERLETPPLPCSTVPLLRDPNYVSRKTLLDEVAKKASVPGARVAVVGLGGTGKTQLAVEYADSVHAQSPNTWIIWISAHNAACVQQSVKDVADRLKIRGRSDPSKDLLELLSQWLGDKSKGKWLAILDNLDDVDASASSRTNPGARRRLTDYFPVCDHGSVVVSTRSKTVAQQLVYDEFIIAVEPMDAQHANLLLEKRLGPHGRDDYDRLATALDFIPLAMSQAASYIRERGRRSSVEHYLHKIEINRQSRSELLRRDARLPDRDWEASASVITTWQISFEYISRERSSATELLSLMSMCDRQAIPERLLRPFKFRNGSTKNDRDSDNMSVADEGFEEDIAMLLGFSFISTTTSDTDWTMHRLAQDATQLWIEDKGRYDLVQGRFICNLSGVFPSGKYKTWQMCRSLLPHVQCALEQKSNSSRQVILQWAELMCRAGYYHFRIFDLDLAESMIARALRLVLENLESKDDHRTMRKQSLLVRVWQSQGKLKEAEEMSLDLLKRSSLKLGKKHYDTLAYQHNLAVTYRCLGRLKEAEALQLEVTELTAASQGVDDHGYLDSMHELALIYDRQGRFKESERILLQVLDKTESKLGQDHPDSLATMNVLLDQYKEQKQWQKAGDLNLKLVKSSIEALGWDHLETLEALESLADAYCQRRQFEDAVRAWSRVLQQRRAKQGPEHRDTLRVTGSLAVTYHCLHRWEEAEALLKQVLETKSVTLGADHPETLESIDVLATTYCQRKQWTKAEALLKELIEKKAAKQGIDHSTTMNSMDDLARMYVGQGQFGEATVIYQKLEKLQARAVETCREVNGTQHPETWQAVTNLMRIQIDRVETRLVARRRTNPTRQELNVIVRPEIQYANSEAVRQQHDDASTQSGTTPVTSDRYSRVSEEDVEIATHGSRRPFSLLFM</sequence>
<evidence type="ECO:0008006" key="6">
    <source>
        <dbReference type="Google" id="ProtNLM"/>
    </source>
</evidence>
<dbReference type="Pfam" id="PF13374">
    <property type="entry name" value="TPR_10"/>
    <property type="match status" value="1"/>
</dbReference>
<dbReference type="EMBL" id="BOLY01000008">
    <property type="protein sequence ID" value="GIZ48288.1"/>
    <property type="molecule type" value="Genomic_DNA"/>
</dbReference>
<dbReference type="Pfam" id="PF13424">
    <property type="entry name" value="TPR_12"/>
    <property type="match status" value="3"/>
</dbReference>
<dbReference type="GeneID" id="68296931"/>
<dbReference type="InterPro" id="IPR002182">
    <property type="entry name" value="NB-ARC"/>
</dbReference>
<dbReference type="InterPro" id="IPR053137">
    <property type="entry name" value="NLR-like"/>
</dbReference>
<dbReference type="NCBIfam" id="NF040586">
    <property type="entry name" value="FxSxx_TPR"/>
    <property type="match status" value="1"/>
</dbReference>
<dbReference type="InterPro" id="IPR011990">
    <property type="entry name" value="TPR-like_helical_dom_sf"/>
</dbReference>
<dbReference type="InterPro" id="IPR056681">
    <property type="entry name" value="DUF7779"/>
</dbReference>
<keyword evidence="5" id="KW-1185">Reference proteome</keyword>
<dbReference type="SUPFAM" id="SSF48452">
    <property type="entry name" value="TPR-like"/>
    <property type="match status" value="3"/>
</dbReference>
<dbReference type="SUPFAM" id="SSF52540">
    <property type="entry name" value="P-loop containing nucleoside triphosphate hydrolases"/>
    <property type="match status" value="1"/>
</dbReference>
<dbReference type="InterPro" id="IPR027417">
    <property type="entry name" value="P-loop_NTPase"/>
</dbReference>
<dbReference type="InterPro" id="IPR019734">
    <property type="entry name" value="TPR_rpt"/>
</dbReference>
<organism evidence="4 5">
    <name type="scientific">Cercospora kikuchii</name>
    <dbReference type="NCBI Taxonomy" id="84275"/>
    <lineage>
        <taxon>Eukaryota</taxon>
        <taxon>Fungi</taxon>
        <taxon>Dikarya</taxon>
        <taxon>Ascomycota</taxon>
        <taxon>Pezizomycotina</taxon>
        <taxon>Dothideomycetes</taxon>
        <taxon>Dothideomycetidae</taxon>
        <taxon>Mycosphaerellales</taxon>
        <taxon>Mycosphaerellaceae</taxon>
        <taxon>Cercospora</taxon>
    </lineage>
</organism>
<evidence type="ECO:0000313" key="5">
    <source>
        <dbReference type="Proteomes" id="UP000825890"/>
    </source>
</evidence>
<dbReference type="OrthoDB" id="5394701at2759"/>
<evidence type="ECO:0000313" key="4">
    <source>
        <dbReference type="EMBL" id="GIZ48288.1"/>
    </source>
</evidence>
<dbReference type="SMART" id="SM00028">
    <property type="entry name" value="TPR"/>
    <property type="match status" value="5"/>
</dbReference>
<dbReference type="Proteomes" id="UP000825890">
    <property type="component" value="Unassembled WGS sequence"/>
</dbReference>
<name>A0A9P3FI02_9PEZI</name>
<reference evidence="4 5" key="1">
    <citation type="submission" date="2021-01" db="EMBL/GenBank/DDBJ databases">
        <title>Cercospora kikuchii MAFF 305040 whole genome shotgun sequence.</title>
        <authorList>
            <person name="Kashiwa T."/>
            <person name="Suzuki T."/>
        </authorList>
    </citation>
    <scope>NUCLEOTIDE SEQUENCE [LARGE SCALE GENOMIC DNA]</scope>
    <source>
        <strain evidence="4 5">MAFF 305040</strain>
    </source>
</reference>
<feature type="region of interest" description="Disordered" evidence="1">
    <location>
        <begin position="894"/>
        <end position="922"/>
    </location>
</feature>
<comment type="caution">
    <text evidence="4">The sequence shown here is derived from an EMBL/GenBank/DDBJ whole genome shotgun (WGS) entry which is preliminary data.</text>
</comment>
<feature type="domain" description="DUF7779" evidence="3">
    <location>
        <begin position="320"/>
        <end position="403"/>
    </location>
</feature>
<dbReference type="RefSeq" id="XP_044662775.1">
    <property type="nucleotide sequence ID" value="XM_044806840.1"/>
</dbReference>
<dbReference type="Pfam" id="PF25000">
    <property type="entry name" value="DUF7779"/>
    <property type="match status" value="1"/>
</dbReference>
<evidence type="ECO:0000259" key="2">
    <source>
        <dbReference type="Pfam" id="PF00931"/>
    </source>
</evidence>
<evidence type="ECO:0000259" key="3">
    <source>
        <dbReference type="Pfam" id="PF25000"/>
    </source>
</evidence>
<dbReference type="PANTHER" id="PTHR46082">
    <property type="entry name" value="ATP/GTP-BINDING PROTEIN-RELATED"/>
    <property type="match status" value="1"/>
</dbReference>
<dbReference type="PANTHER" id="PTHR46082:SF11">
    <property type="entry name" value="AAA+ ATPASE DOMAIN-CONTAINING PROTEIN-RELATED"/>
    <property type="match status" value="1"/>
</dbReference>
<protein>
    <recommendedName>
        <fullName evidence="6">NB-ARC domain-containing protein</fullName>
    </recommendedName>
</protein>
<dbReference type="Pfam" id="PF00931">
    <property type="entry name" value="NB-ARC"/>
    <property type="match status" value="1"/>
</dbReference>
<feature type="compositionally biased region" description="Polar residues" evidence="1">
    <location>
        <begin position="904"/>
        <end position="915"/>
    </location>
</feature>
<dbReference type="AlphaFoldDB" id="A0A9P3FI02"/>
<dbReference type="Gene3D" id="1.25.40.10">
    <property type="entry name" value="Tetratricopeptide repeat domain"/>
    <property type="match status" value="2"/>
</dbReference>
<feature type="domain" description="NB-ARC" evidence="2">
    <location>
        <begin position="73"/>
        <end position="231"/>
    </location>
</feature>
<accession>A0A9P3FI02</accession>